<dbReference type="GO" id="GO:0019323">
    <property type="term" value="P:pentose catabolic process"/>
    <property type="evidence" value="ECO:0007669"/>
    <property type="project" value="TreeGrafter"/>
</dbReference>
<dbReference type="AlphaFoldDB" id="A0A377JL51"/>
<evidence type="ECO:0000313" key="4">
    <source>
        <dbReference type="EMBL" id="STP06400.1"/>
    </source>
</evidence>
<dbReference type="Pfam" id="PF00596">
    <property type="entry name" value="Aldolase_II"/>
    <property type="match status" value="1"/>
</dbReference>
<evidence type="ECO:0000256" key="1">
    <source>
        <dbReference type="ARBA" id="ARBA00022723"/>
    </source>
</evidence>
<dbReference type="PANTHER" id="PTHR22789">
    <property type="entry name" value="FUCULOSE PHOSPHATE ALDOLASE"/>
    <property type="match status" value="1"/>
</dbReference>
<dbReference type="Gene3D" id="3.40.225.10">
    <property type="entry name" value="Class II aldolase/adducin N-terminal domain"/>
    <property type="match status" value="1"/>
</dbReference>
<dbReference type="InterPro" id="IPR036409">
    <property type="entry name" value="Aldolase_II/adducin_N_sf"/>
</dbReference>
<keyword evidence="1" id="KW-0479">Metal-binding</keyword>
<name>A0A377JL51_9HELI</name>
<evidence type="ECO:0000256" key="2">
    <source>
        <dbReference type="ARBA" id="ARBA00023239"/>
    </source>
</evidence>
<dbReference type="InterPro" id="IPR050197">
    <property type="entry name" value="Aldolase_class_II_sugar_metab"/>
</dbReference>
<dbReference type="OrthoDB" id="5344510at2"/>
<dbReference type="SMART" id="SM01007">
    <property type="entry name" value="Aldolase_II"/>
    <property type="match status" value="1"/>
</dbReference>
<dbReference type="RefSeq" id="WP_115012383.1">
    <property type="nucleotide sequence ID" value="NZ_UGHV01000003.1"/>
</dbReference>
<dbReference type="NCBIfam" id="NF004492">
    <property type="entry name" value="PRK05834.1"/>
    <property type="match status" value="1"/>
</dbReference>
<dbReference type="EC" id="4.1.2.17" evidence="4"/>
<feature type="domain" description="Class II aldolase/adducin N-terminal" evidence="3">
    <location>
        <begin position="14"/>
        <end position="192"/>
    </location>
</feature>
<accession>A0A377JL51</accession>
<dbReference type="EMBL" id="UGHV01000003">
    <property type="protein sequence ID" value="STP06400.1"/>
    <property type="molecule type" value="Genomic_DNA"/>
</dbReference>
<organism evidence="4 5">
    <name type="scientific">Helicobacter canis</name>
    <dbReference type="NCBI Taxonomy" id="29419"/>
    <lineage>
        <taxon>Bacteria</taxon>
        <taxon>Pseudomonadati</taxon>
        <taxon>Campylobacterota</taxon>
        <taxon>Epsilonproteobacteria</taxon>
        <taxon>Campylobacterales</taxon>
        <taxon>Helicobacteraceae</taxon>
        <taxon>Helicobacter</taxon>
    </lineage>
</organism>
<dbReference type="InterPro" id="IPR001303">
    <property type="entry name" value="Aldolase_II/adducin_N"/>
</dbReference>
<dbReference type="GO" id="GO:0005829">
    <property type="term" value="C:cytosol"/>
    <property type="evidence" value="ECO:0007669"/>
    <property type="project" value="TreeGrafter"/>
</dbReference>
<keyword evidence="2 4" id="KW-0456">Lyase</keyword>
<dbReference type="GO" id="GO:0008738">
    <property type="term" value="F:L-fuculose-phosphate aldolase activity"/>
    <property type="evidence" value="ECO:0007669"/>
    <property type="project" value="UniProtKB-EC"/>
</dbReference>
<evidence type="ECO:0000313" key="5">
    <source>
        <dbReference type="Proteomes" id="UP000254841"/>
    </source>
</evidence>
<proteinExistence type="predicted"/>
<dbReference type="PANTHER" id="PTHR22789:SF0">
    <property type="entry name" value="3-OXO-TETRONATE 4-PHOSPHATE DECARBOXYLASE-RELATED"/>
    <property type="match status" value="1"/>
</dbReference>
<reference evidence="4 5" key="1">
    <citation type="submission" date="2018-06" db="EMBL/GenBank/DDBJ databases">
        <authorList>
            <consortium name="Pathogen Informatics"/>
            <person name="Doyle S."/>
        </authorList>
    </citation>
    <scope>NUCLEOTIDE SEQUENCE [LARGE SCALE GENOMIC DNA]</scope>
    <source>
        <strain evidence="4 5">NCTC12410</strain>
    </source>
</reference>
<sequence length="209" mass="23841">MNIHTKNINSPVISHLANVAHSLCQSGLLGVFYGSISARLSANSFLINRKDALLDKMTNDSFITLHDKEDYRWQEASLDSFIHANIYRNFLEARFVLYSHAPYATSYSLNHDTIKPIDYLGHRILGSKSKILDSKEYETLYERADTDIVRYFKTNPANFVLLKGCGIYGYGRDLSALVKLMAVVENSCKILHFNNLLDQSYADESRFEI</sequence>
<protein>
    <submittedName>
        <fullName evidence="4">L-fuculose-1-phosphate aldolase</fullName>
        <ecNumber evidence="4">4.1.2.17</ecNumber>
    </submittedName>
</protein>
<dbReference type="GO" id="GO:0046872">
    <property type="term" value="F:metal ion binding"/>
    <property type="evidence" value="ECO:0007669"/>
    <property type="project" value="UniProtKB-KW"/>
</dbReference>
<dbReference type="Proteomes" id="UP000254841">
    <property type="component" value="Unassembled WGS sequence"/>
</dbReference>
<gene>
    <name evidence="4" type="ORF">NCTC12410_01939</name>
</gene>
<dbReference type="SUPFAM" id="SSF53639">
    <property type="entry name" value="AraD/HMP-PK domain-like"/>
    <property type="match status" value="1"/>
</dbReference>
<evidence type="ECO:0000259" key="3">
    <source>
        <dbReference type="SMART" id="SM01007"/>
    </source>
</evidence>